<evidence type="ECO:0000256" key="2">
    <source>
        <dbReference type="ARBA" id="ARBA00022840"/>
    </source>
</evidence>
<comment type="caution">
    <text evidence="6">The sequence shown here is derived from an EMBL/GenBank/DDBJ whole genome shotgun (WGS) entry which is preliminary data.</text>
</comment>
<keyword evidence="2" id="KW-0067">ATP-binding</keyword>
<dbReference type="SMART" id="SM00382">
    <property type="entry name" value="AAA"/>
    <property type="match status" value="1"/>
</dbReference>
<dbReference type="Gene3D" id="1.10.8.60">
    <property type="match status" value="1"/>
</dbReference>
<dbReference type="InterPro" id="IPR003593">
    <property type="entry name" value="AAA+_ATPase"/>
</dbReference>
<dbReference type="Pfam" id="PF00158">
    <property type="entry name" value="Sigma54_activat"/>
    <property type="match status" value="1"/>
</dbReference>
<evidence type="ECO:0000313" key="7">
    <source>
        <dbReference type="Proteomes" id="UP001172743"/>
    </source>
</evidence>
<evidence type="ECO:0000259" key="5">
    <source>
        <dbReference type="PROSITE" id="PS50045"/>
    </source>
</evidence>
<dbReference type="PANTHER" id="PTHR32071:SF57">
    <property type="entry name" value="C4-DICARBOXYLATE TRANSPORT TRANSCRIPTIONAL REGULATORY PROTEIN DCTD"/>
    <property type="match status" value="1"/>
</dbReference>
<dbReference type="Gene3D" id="3.40.50.300">
    <property type="entry name" value="P-loop containing nucleotide triphosphate hydrolases"/>
    <property type="match status" value="1"/>
</dbReference>
<name>A0ABT8GNS2_9BACL</name>
<sequence length="598" mass="67326">MEQVAILSQMFDFSIVTKENGDILEFFSSNDTYKNNLSLHKNIALFEEEIFSNPIFSSLEVTDSKQTFLQQTWNNHSVLTYVIPSNGNYIFGYNIIEKQVEVKNDPPSFNSDLIIKSPAMVKVAAQIQKAANAAATTLLLGESGVGKEMAARAIYRSGARKDQPFVAINCGAIPETLIESELFGYTAGSFTGAQKSGKIGKFREANKGVIFLDEVGELPLSMQVKLLRVLQERVVTPIGSSIEYPIDVQVIAATNKSLINMVNEGTFREDLYYRLNIIPITIQPLRERAVEIPELIEHFTTIFNKKYNCRRLFSNTAIDFLTLQEWPGNVRELENFIERTIILADEDIISLQTARDFLDAPSSNQALEKNIIINKLIPLQEAQELIEEQLITMAMEKYNSLKLAANVLGISPPTMTRKYKRIKEMKEETQTLFSTRQILESELDKRLRATAVVTSVSLSPTMLEEAIKHPNNSKYLDPVSEQLTQIYTKEEGVQWGFIFVRDEEGNIIHLTSSEGFVIPVGAIYIGSDIILKSIDDAYNGILSVTPIYEDEYGEWKTCCVPLYDSEGRVIAILGFDYSKDYVNNELIKLSESLNISLS</sequence>
<dbReference type="Pfam" id="PF02954">
    <property type="entry name" value="HTH_8"/>
    <property type="match status" value="1"/>
</dbReference>
<dbReference type="InterPro" id="IPR027417">
    <property type="entry name" value="P-loop_NTPase"/>
</dbReference>
<keyword evidence="1" id="KW-0547">Nucleotide-binding</keyword>
<reference evidence="6" key="1">
    <citation type="submission" date="2023-07" db="EMBL/GenBank/DDBJ databases">
        <title>Ureibacillus sp. isolated from freshwater well.</title>
        <authorList>
            <person name="Kirdat K."/>
            <person name="Bhatt A."/>
            <person name="Teware R."/>
            <person name="Bhavsar Y."/>
            <person name="Yadav A."/>
        </authorList>
    </citation>
    <scope>NUCLEOTIDE SEQUENCE</scope>
    <source>
        <strain evidence="6">BA0131</strain>
    </source>
</reference>
<evidence type="ECO:0000256" key="4">
    <source>
        <dbReference type="ARBA" id="ARBA00023163"/>
    </source>
</evidence>
<dbReference type="Proteomes" id="UP001172743">
    <property type="component" value="Unassembled WGS sequence"/>
</dbReference>
<gene>
    <name evidence="6" type="ORF">QYB95_05890</name>
</gene>
<dbReference type="CDD" id="cd00009">
    <property type="entry name" value="AAA"/>
    <property type="match status" value="1"/>
</dbReference>
<dbReference type="InterPro" id="IPR002197">
    <property type="entry name" value="HTH_Fis"/>
</dbReference>
<dbReference type="InterPro" id="IPR025944">
    <property type="entry name" value="Sigma_54_int_dom_CS"/>
</dbReference>
<keyword evidence="7" id="KW-1185">Reference proteome</keyword>
<feature type="domain" description="Sigma-54 factor interaction" evidence="5">
    <location>
        <begin position="113"/>
        <end position="342"/>
    </location>
</feature>
<dbReference type="PROSITE" id="PS00688">
    <property type="entry name" value="SIGMA54_INTERACT_3"/>
    <property type="match status" value="1"/>
</dbReference>
<dbReference type="SUPFAM" id="SSF55781">
    <property type="entry name" value="GAF domain-like"/>
    <property type="match status" value="1"/>
</dbReference>
<protein>
    <submittedName>
        <fullName evidence="6">Sigma 54-interacting transcriptional regulator</fullName>
    </submittedName>
</protein>
<evidence type="ECO:0000256" key="3">
    <source>
        <dbReference type="ARBA" id="ARBA00023015"/>
    </source>
</evidence>
<dbReference type="InterPro" id="IPR058031">
    <property type="entry name" value="AAA_lid_NorR"/>
</dbReference>
<dbReference type="SUPFAM" id="SSF52540">
    <property type="entry name" value="P-loop containing nucleoside triphosphate hydrolases"/>
    <property type="match status" value="1"/>
</dbReference>
<proteinExistence type="predicted"/>
<keyword evidence="3" id="KW-0805">Transcription regulation</keyword>
<dbReference type="RefSeq" id="WP_301137346.1">
    <property type="nucleotide sequence ID" value="NZ_JAUHTQ010000003.1"/>
</dbReference>
<dbReference type="InterPro" id="IPR009057">
    <property type="entry name" value="Homeodomain-like_sf"/>
</dbReference>
<dbReference type="EMBL" id="JAUHTQ010000003">
    <property type="protein sequence ID" value="MDN4493067.1"/>
    <property type="molecule type" value="Genomic_DNA"/>
</dbReference>
<dbReference type="Gene3D" id="1.10.10.60">
    <property type="entry name" value="Homeodomain-like"/>
    <property type="match status" value="1"/>
</dbReference>
<dbReference type="PROSITE" id="PS50045">
    <property type="entry name" value="SIGMA54_INTERACT_4"/>
    <property type="match status" value="1"/>
</dbReference>
<organism evidence="6 7">
    <name type="scientific">Ureibacillus aquaedulcis</name>
    <dbReference type="NCBI Taxonomy" id="3058421"/>
    <lineage>
        <taxon>Bacteria</taxon>
        <taxon>Bacillati</taxon>
        <taxon>Bacillota</taxon>
        <taxon>Bacilli</taxon>
        <taxon>Bacillales</taxon>
        <taxon>Caryophanaceae</taxon>
        <taxon>Ureibacillus</taxon>
    </lineage>
</organism>
<accession>A0ABT8GNS2</accession>
<evidence type="ECO:0000313" key="6">
    <source>
        <dbReference type="EMBL" id="MDN4493067.1"/>
    </source>
</evidence>
<dbReference type="InterPro" id="IPR002078">
    <property type="entry name" value="Sigma_54_int"/>
</dbReference>
<dbReference type="SUPFAM" id="SSF46689">
    <property type="entry name" value="Homeodomain-like"/>
    <property type="match status" value="1"/>
</dbReference>
<evidence type="ECO:0000256" key="1">
    <source>
        <dbReference type="ARBA" id="ARBA00022741"/>
    </source>
</evidence>
<keyword evidence="4" id="KW-0804">Transcription</keyword>
<dbReference type="Pfam" id="PF25601">
    <property type="entry name" value="AAA_lid_14"/>
    <property type="match status" value="1"/>
</dbReference>
<dbReference type="PANTHER" id="PTHR32071">
    <property type="entry name" value="TRANSCRIPTIONAL REGULATORY PROTEIN"/>
    <property type="match status" value="1"/>
</dbReference>